<dbReference type="Proteomes" id="UP001341840">
    <property type="component" value="Unassembled WGS sequence"/>
</dbReference>
<reference evidence="1 2" key="1">
    <citation type="journal article" date="2023" name="Plants (Basel)">
        <title>Bridging the Gap: Combining Genomics and Transcriptomics Approaches to Understand Stylosanthes scabra, an Orphan Legume from the Brazilian Caatinga.</title>
        <authorList>
            <person name="Ferreira-Neto J.R.C."/>
            <person name="da Silva M.D."/>
            <person name="Binneck E."/>
            <person name="de Melo N.F."/>
            <person name="da Silva R.H."/>
            <person name="de Melo A.L.T.M."/>
            <person name="Pandolfi V."/>
            <person name="Bustamante F.O."/>
            <person name="Brasileiro-Vidal A.C."/>
            <person name="Benko-Iseppon A.M."/>
        </authorList>
    </citation>
    <scope>NUCLEOTIDE SEQUENCE [LARGE SCALE GENOMIC DNA]</scope>
    <source>
        <tissue evidence="1">Leaves</tissue>
    </source>
</reference>
<accession>A0ABU6XSS3</accession>
<evidence type="ECO:0000313" key="2">
    <source>
        <dbReference type="Proteomes" id="UP001341840"/>
    </source>
</evidence>
<sequence length="75" mass="9003">VEDGRRVEETRAREAHAQTYKRRVRAREEEFDDAVFGRELVGGWRSQWCGRRARFSSVERTTKHERDELKEVPKN</sequence>
<proteinExistence type="predicted"/>
<gene>
    <name evidence="1" type="ORF">PIB30_096517</name>
</gene>
<name>A0ABU6XSS3_9FABA</name>
<comment type="caution">
    <text evidence="1">The sequence shown here is derived from an EMBL/GenBank/DDBJ whole genome shotgun (WGS) entry which is preliminary data.</text>
</comment>
<organism evidence="1 2">
    <name type="scientific">Stylosanthes scabra</name>
    <dbReference type="NCBI Taxonomy" id="79078"/>
    <lineage>
        <taxon>Eukaryota</taxon>
        <taxon>Viridiplantae</taxon>
        <taxon>Streptophyta</taxon>
        <taxon>Embryophyta</taxon>
        <taxon>Tracheophyta</taxon>
        <taxon>Spermatophyta</taxon>
        <taxon>Magnoliopsida</taxon>
        <taxon>eudicotyledons</taxon>
        <taxon>Gunneridae</taxon>
        <taxon>Pentapetalae</taxon>
        <taxon>rosids</taxon>
        <taxon>fabids</taxon>
        <taxon>Fabales</taxon>
        <taxon>Fabaceae</taxon>
        <taxon>Papilionoideae</taxon>
        <taxon>50 kb inversion clade</taxon>
        <taxon>dalbergioids sensu lato</taxon>
        <taxon>Dalbergieae</taxon>
        <taxon>Pterocarpus clade</taxon>
        <taxon>Stylosanthes</taxon>
    </lineage>
</organism>
<protein>
    <submittedName>
        <fullName evidence="1">Uncharacterized protein</fullName>
    </submittedName>
</protein>
<evidence type="ECO:0000313" key="1">
    <source>
        <dbReference type="EMBL" id="MED6201587.1"/>
    </source>
</evidence>
<keyword evidence="2" id="KW-1185">Reference proteome</keyword>
<feature type="non-terminal residue" evidence="1">
    <location>
        <position position="1"/>
    </location>
</feature>
<dbReference type="EMBL" id="JASCZI010213744">
    <property type="protein sequence ID" value="MED6201587.1"/>
    <property type="molecule type" value="Genomic_DNA"/>
</dbReference>